<sequence length="464" mass="54377">MKIVSFTMVNNESEIIESFIRYNHNFVDEMVIIDNGCTDSTIRIINSLVNEGVNITVYDESLEAYNQFRLDNKYIEKIINEKKPDIIIPLDADEFLTSERNPRLILESLSLEKIYYVNWKWYVMSNRDELDESFIPNRMQYRLRKTAWNYSDGTSVTKTIIPAKYYKRMGLKLSMGHHTVYGNEKVEIIQLDDLMLAHYRAISEQQLIYKTSCYTIRDIATMENNFETAQRTNHMALIEAGVDMWAASEEASYGGYSRDIVHDPLSLEFCDNSTSIMKYTTFSRESLAKRLLNTGREMAIKVYNVERERREKVLLQPIILWLDGVHGEECIFPDPSNRITILTELYNVRGLLTTNEEIKFLKANYRLIVTSDFIKFLPHQYIVIPNTVDINEVRQQLIELGIDGSKIISERDYQKELGLFLRFYCAVRFIPSMSKRIYSYISRNGIRSTTRKIKDRLKIRNNKG</sequence>
<keyword evidence="2" id="KW-1185">Reference proteome</keyword>
<proteinExistence type="predicted"/>
<dbReference type="Proteomes" id="UP000664357">
    <property type="component" value="Unassembled WGS sequence"/>
</dbReference>
<protein>
    <recommendedName>
        <fullName evidence="3">Glycosyltransferase 2-like domain-containing protein</fullName>
    </recommendedName>
</protein>
<gene>
    <name evidence="1" type="ORF">JZO67_000299</name>
</gene>
<evidence type="ECO:0000313" key="2">
    <source>
        <dbReference type="Proteomes" id="UP000664357"/>
    </source>
</evidence>
<reference evidence="1 2" key="1">
    <citation type="submission" date="2021-03" db="EMBL/GenBank/DDBJ databases">
        <authorList>
            <person name="Gilmore M.S."/>
            <person name="Schwartzman J."/>
            <person name="Van Tyne D."/>
            <person name="Martin M."/>
            <person name="Earl A.M."/>
            <person name="Manson A.L."/>
            <person name="Straub T."/>
            <person name="Salamzade R."/>
            <person name="Saavedra J."/>
            <person name="Lebreton F."/>
            <person name="Prichula J."/>
            <person name="Schaufler K."/>
            <person name="Gaca A."/>
            <person name="Sgardioli B."/>
            <person name="Wagenaar J."/>
            <person name="Strong T."/>
        </authorList>
    </citation>
    <scope>NUCLEOTIDE SEQUENCE [LARGE SCALE GENOMIC DNA]</scope>
    <source>
        <strain evidence="1 2">665A</strain>
    </source>
</reference>
<dbReference type="Pfam" id="PF13704">
    <property type="entry name" value="Glyco_tranf_2_4"/>
    <property type="match status" value="1"/>
</dbReference>
<dbReference type="Gene3D" id="3.90.550.10">
    <property type="entry name" value="Spore Coat Polysaccharide Biosynthesis Protein SpsA, Chain A"/>
    <property type="match status" value="1"/>
</dbReference>
<dbReference type="SUPFAM" id="SSF53448">
    <property type="entry name" value="Nucleotide-diphospho-sugar transferases"/>
    <property type="match status" value="1"/>
</dbReference>
<reference evidence="1 2" key="2">
    <citation type="submission" date="2024-02" db="EMBL/GenBank/DDBJ databases">
        <title>The Genome Sequence of Enterococcus sp. DIV0159.</title>
        <authorList>
            <person name="Earl A."/>
            <person name="Manson A."/>
            <person name="Gilmore M."/>
            <person name="Sanders J."/>
            <person name="Shea T."/>
            <person name="Howe W."/>
            <person name="Livny J."/>
            <person name="Cuomo C."/>
            <person name="Neafsey D."/>
            <person name="Birren B."/>
        </authorList>
    </citation>
    <scope>NUCLEOTIDE SEQUENCE [LARGE SCALE GENOMIC DNA]</scope>
    <source>
        <strain evidence="1 2">665A</strain>
    </source>
</reference>
<organism evidence="1 2">
    <name type="scientific">Candidatus Enterococcus ferrettii</name>
    <dbReference type="NCBI Taxonomy" id="2815324"/>
    <lineage>
        <taxon>Bacteria</taxon>
        <taxon>Bacillati</taxon>
        <taxon>Bacillota</taxon>
        <taxon>Bacilli</taxon>
        <taxon>Lactobacillales</taxon>
        <taxon>Enterococcaceae</taxon>
        <taxon>Enterococcus</taxon>
    </lineage>
</organism>
<dbReference type="EMBL" id="JAFREL020000001">
    <property type="protein sequence ID" value="MEO1768388.1"/>
    <property type="molecule type" value="Genomic_DNA"/>
</dbReference>
<comment type="caution">
    <text evidence="1">The sequence shown here is derived from an EMBL/GenBank/DDBJ whole genome shotgun (WGS) entry which is preliminary data.</text>
</comment>
<evidence type="ECO:0000313" key="1">
    <source>
        <dbReference type="EMBL" id="MEO1768388.1"/>
    </source>
</evidence>
<dbReference type="InterPro" id="IPR029044">
    <property type="entry name" value="Nucleotide-diphossugar_trans"/>
</dbReference>
<evidence type="ECO:0008006" key="3">
    <source>
        <dbReference type="Google" id="ProtNLM"/>
    </source>
</evidence>
<name>A0ABV0EKY4_9ENTE</name>
<dbReference type="RefSeq" id="WP_207702895.1">
    <property type="nucleotide sequence ID" value="NZ_JAFREL020000001.1"/>
</dbReference>
<accession>A0ABV0EKY4</accession>